<dbReference type="STRING" id="157072.A0A024U6W2"/>
<name>A0A024U6W2_9STRA</name>
<evidence type="ECO:0000256" key="4">
    <source>
        <dbReference type="SAM" id="MobiDB-lite"/>
    </source>
</evidence>
<proteinExistence type="predicted"/>
<feature type="domain" description="FYVE zinc finger" evidence="5">
    <location>
        <begin position="132"/>
        <end position="214"/>
    </location>
</feature>
<feature type="compositionally biased region" description="Polar residues" evidence="4">
    <location>
        <begin position="56"/>
        <end position="69"/>
    </location>
</feature>
<dbReference type="VEuPathDB" id="FungiDB:H310_06470"/>
<dbReference type="InterPro" id="IPR013083">
    <property type="entry name" value="Znf_RING/FYVE/PHD"/>
</dbReference>
<feature type="region of interest" description="Disordered" evidence="4">
    <location>
        <begin position="52"/>
        <end position="86"/>
    </location>
</feature>
<dbReference type="Pfam" id="PF01363">
    <property type="entry name" value="FYVE"/>
    <property type="match status" value="1"/>
</dbReference>
<organism evidence="6">
    <name type="scientific">Aphanomyces invadans</name>
    <dbReference type="NCBI Taxonomy" id="157072"/>
    <lineage>
        <taxon>Eukaryota</taxon>
        <taxon>Sar</taxon>
        <taxon>Stramenopiles</taxon>
        <taxon>Oomycota</taxon>
        <taxon>Saprolegniomycetes</taxon>
        <taxon>Saprolegniales</taxon>
        <taxon>Verrucalvaceae</taxon>
        <taxon>Aphanomyces</taxon>
    </lineage>
</organism>
<dbReference type="Gene3D" id="3.30.40.10">
    <property type="entry name" value="Zinc/RING finger domain, C3HC4 (zinc finger)"/>
    <property type="match status" value="1"/>
</dbReference>
<dbReference type="EMBL" id="KI913962">
    <property type="protein sequence ID" value="ETW01925.1"/>
    <property type="molecule type" value="Genomic_DNA"/>
</dbReference>
<keyword evidence="3" id="KW-0862">Zinc</keyword>
<dbReference type="SMART" id="SM00064">
    <property type="entry name" value="FYVE"/>
    <property type="match status" value="1"/>
</dbReference>
<dbReference type="InterPro" id="IPR000306">
    <property type="entry name" value="Znf_FYVE"/>
</dbReference>
<dbReference type="AlphaFoldDB" id="A0A024U6W2"/>
<dbReference type="SUPFAM" id="SSF57903">
    <property type="entry name" value="FYVE/PHD zinc finger"/>
    <property type="match status" value="1"/>
</dbReference>
<dbReference type="RefSeq" id="XP_008869773.1">
    <property type="nucleotide sequence ID" value="XM_008871551.1"/>
</dbReference>
<feature type="region of interest" description="Disordered" evidence="4">
    <location>
        <begin position="1"/>
        <end position="26"/>
    </location>
</feature>
<evidence type="ECO:0000259" key="5">
    <source>
        <dbReference type="SMART" id="SM00064"/>
    </source>
</evidence>
<dbReference type="InterPro" id="IPR011011">
    <property type="entry name" value="Znf_FYVE_PHD"/>
</dbReference>
<dbReference type="GeneID" id="20083520"/>
<accession>A0A024U6W2</accession>
<evidence type="ECO:0000313" key="6">
    <source>
        <dbReference type="EMBL" id="ETW01925.1"/>
    </source>
</evidence>
<reference evidence="6" key="1">
    <citation type="submission" date="2013-12" db="EMBL/GenBank/DDBJ databases">
        <title>The Genome Sequence of Aphanomyces invadans NJM9701.</title>
        <authorList>
            <consortium name="The Broad Institute Genomics Platform"/>
            <person name="Russ C."/>
            <person name="Tyler B."/>
            <person name="van West P."/>
            <person name="Dieguez-Uribeondo J."/>
            <person name="Young S.K."/>
            <person name="Zeng Q."/>
            <person name="Gargeya S."/>
            <person name="Fitzgerald M."/>
            <person name="Abouelleil A."/>
            <person name="Alvarado L."/>
            <person name="Chapman S.B."/>
            <person name="Gainer-Dewar J."/>
            <person name="Goldberg J."/>
            <person name="Griggs A."/>
            <person name="Gujja S."/>
            <person name="Hansen M."/>
            <person name="Howarth C."/>
            <person name="Imamovic A."/>
            <person name="Ireland A."/>
            <person name="Larimer J."/>
            <person name="McCowan C."/>
            <person name="Murphy C."/>
            <person name="Pearson M."/>
            <person name="Poon T.W."/>
            <person name="Priest M."/>
            <person name="Roberts A."/>
            <person name="Saif S."/>
            <person name="Shea T."/>
            <person name="Sykes S."/>
            <person name="Wortman J."/>
            <person name="Nusbaum C."/>
            <person name="Birren B."/>
        </authorList>
    </citation>
    <scope>NUCLEOTIDE SEQUENCE [LARGE SCALE GENOMIC DNA]</scope>
    <source>
        <strain evidence="6">NJM9701</strain>
    </source>
</reference>
<gene>
    <name evidence="6" type="ORF">H310_06470</name>
</gene>
<evidence type="ECO:0000256" key="3">
    <source>
        <dbReference type="ARBA" id="ARBA00022833"/>
    </source>
</evidence>
<protein>
    <recommendedName>
        <fullName evidence="5">FYVE zinc finger domain-containing protein</fullName>
    </recommendedName>
</protein>
<evidence type="ECO:0000256" key="1">
    <source>
        <dbReference type="ARBA" id="ARBA00022723"/>
    </source>
</evidence>
<evidence type="ECO:0000256" key="2">
    <source>
        <dbReference type="ARBA" id="ARBA00022771"/>
    </source>
</evidence>
<dbReference type="OrthoDB" id="70570at2759"/>
<sequence length="338" mass="37457">MDLTPYIAMSTSPTGQPQHEPHPSSLTGRVLTKQRSELTPQAVRLATLHLQRHTSMESSSLSKGMTSKHSPAHTCKLPPAPEKEESPAKKFKKHLRQGFRLLSNASYKDLREPEMQWKRVPAPPKDRRTDEPYTVWWVDDDALVGCMICHVPFGMYFRRHHCRVRPLLFVLSLMERSQSCGDIVCSDCSKARKDVYGLDGLHRVCDACMVDGTWVQPQRQRSIVDDAAGDDRVQPHAWVDFNDPLPAPPPEPSSAWEIPTHAKGDVGAPPGLVHAPPRPLNVTCVSTPVAHEGNAAWVADFSAVETLASRNVMEGALSEDDENDRSSCCSLRGCCVVS</sequence>
<keyword evidence="1" id="KW-0479">Metal-binding</keyword>
<dbReference type="GO" id="GO:0008270">
    <property type="term" value="F:zinc ion binding"/>
    <property type="evidence" value="ECO:0007669"/>
    <property type="project" value="UniProtKB-KW"/>
</dbReference>
<keyword evidence="2" id="KW-0863">Zinc-finger</keyword>